<feature type="non-terminal residue" evidence="9">
    <location>
        <position position="379"/>
    </location>
</feature>
<comment type="cofactor">
    <cofactor evidence="1">
        <name>pyridoxal 5'-phosphate</name>
        <dbReference type="ChEBI" id="CHEBI:597326"/>
    </cofactor>
</comment>
<keyword evidence="5" id="KW-0663">Pyridoxal phosphate</keyword>
<dbReference type="Gene3D" id="1.10.260.50">
    <property type="match status" value="1"/>
</dbReference>
<evidence type="ECO:0000256" key="2">
    <source>
        <dbReference type="ARBA" id="ARBA00006490"/>
    </source>
</evidence>
<dbReference type="GO" id="GO:0046872">
    <property type="term" value="F:metal ion binding"/>
    <property type="evidence" value="ECO:0007669"/>
    <property type="project" value="UniProtKB-KW"/>
</dbReference>
<gene>
    <name evidence="9" type="ORF">MNBD_GAMMA20-1513</name>
</gene>
<accession>A0A3B1AKE5</accession>
<dbReference type="GO" id="GO:0051536">
    <property type="term" value="F:iron-sulfur cluster binding"/>
    <property type="evidence" value="ECO:0007669"/>
    <property type="project" value="UniProtKB-KW"/>
</dbReference>
<evidence type="ECO:0000256" key="6">
    <source>
        <dbReference type="ARBA" id="ARBA00023004"/>
    </source>
</evidence>
<keyword evidence="4" id="KW-0479">Metal-binding</keyword>
<dbReference type="GO" id="GO:0031071">
    <property type="term" value="F:cysteine desulfurase activity"/>
    <property type="evidence" value="ECO:0007669"/>
    <property type="project" value="UniProtKB-EC"/>
</dbReference>
<evidence type="ECO:0000256" key="3">
    <source>
        <dbReference type="ARBA" id="ARBA00022679"/>
    </source>
</evidence>
<evidence type="ECO:0000313" key="9">
    <source>
        <dbReference type="EMBL" id="VAW93136.1"/>
    </source>
</evidence>
<dbReference type="InterPro" id="IPR015424">
    <property type="entry name" value="PyrdxlP-dep_Trfase"/>
</dbReference>
<comment type="similarity">
    <text evidence="2">Belongs to the class-V pyridoxal-phosphate-dependent aminotransferase family. NifS/IscS subfamily.</text>
</comment>
<dbReference type="InterPro" id="IPR015421">
    <property type="entry name" value="PyrdxlP-dep_Trfase_major"/>
</dbReference>
<dbReference type="InterPro" id="IPR016454">
    <property type="entry name" value="Cysteine_dSase"/>
</dbReference>
<evidence type="ECO:0000256" key="4">
    <source>
        <dbReference type="ARBA" id="ARBA00022723"/>
    </source>
</evidence>
<dbReference type="PANTHER" id="PTHR11601:SF34">
    <property type="entry name" value="CYSTEINE DESULFURASE"/>
    <property type="match status" value="1"/>
</dbReference>
<feature type="domain" description="Aminotransferase class V" evidence="8">
    <location>
        <begin position="3"/>
        <end position="363"/>
    </location>
</feature>
<evidence type="ECO:0000259" key="8">
    <source>
        <dbReference type="Pfam" id="PF00266"/>
    </source>
</evidence>
<keyword evidence="7" id="KW-0411">Iron-sulfur</keyword>
<dbReference type="EC" id="2.8.1.7" evidence="9"/>
<dbReference type="InterPro" id="IPR000192">
    <property type="entry name" value="Aminotrans_V_dom"/>
</dbReference>
<dbReference type="Gene3D" id="3.90.1150.10">
    <property type="entry name" value="Aspartate Aminotransferase, domain 1"/>
    <property type="match status" value="1"/>
</dbReference>
<dbReference type="Pfam" id="PF00266">
    <property type="entry name" value="Aminotran_5"/>
    <property type="match status" value="1"/>
</dbReference>
<proteinExistence type="inferred from homology"/>
<keyword evidence="6" id="KW-0408">Iron</keyword>
<reference evidence="9" key="1">
    <citation type="submission" date="2018-06" db="EMBL/GenBank/DDBJ databases">
        <authorList>
            <person name="Zhirakovskaya E."/>
        </authorList>
    </citation>
    <scope>NUCLEOTIDE SEQUENCE</scope>
</reference>
<dbReference type="Gene3D" id="3.40.640.10">
    <property type="entry name" value="Type I PLP-dependent aspartate aminotransferase-like (Major domain)"/>
    <property type="match status" value="1"/>
</dbReference>
<protein>
    <submittedName>
        <fullName evidence="9">Cysteine desulfurase</fullName>
        <ecNumber evidence="9">2.8.1.7</ecNumber>
    </submittedName>
</protein>
<keyword evidence="3 9" id="KW-0808">Transferase</keyword>
<dbReference type="InterPro" id="IPR015422">
    <property type="entry name" value="PyrdxlP-dep_Trfase_small"/>
</dbReference>
<dbReference type="PIRSF" id="PIRSF005572">
    <property type="entry name" value="NifS"/>
    <property type="match status" value="1"/>
</dbReference>
<dbReference type="AlphaFoldDB" id="A0A3B1AKE5"/>
<evidence type="ECO:0000256" key="1">
    <source>
        <dbReference type="ARBA" id="ARBA00001933"/>
    </source>
</evidence>
<organism evidence="9">
    <name type="scientific">hydrothermal vent metagenome</name>
    <dbReference type="NCBI Taxonomy" id="652676"/>
    <lineage>
        <taxon>unclassified sequences</taxon>
        <taxon>metagenomes</taxon>
        <taxon>ecological metagenomes</taxon>
    </lineage>
</organism>
<dbReference type="EMBL" id="UOFU01000017">
    <property type="protein sequence ID" value="VAW93136.1"/>
    <property type="molecule type" value="Genomic_DNA"/>
</dbReference>
<name>A0A3B1AKE5_9ZZZZ</name>
<dbReference type="PANTHER" id="PTHR11601">
    <property type="entry name" value="CYSTEINE DESULFURYLASE FAMILY MEMBER"/>
    <property type="match status" value="1"/>
</dbReference>
<sequence length="379" mass="39900">MAIYLDHNATTALDERVLQAMLPYLREEYGNPSSLHQSGRRARAALDTAREQVAALINAHPSQVVFTSGGTEANNLALKGIAMRRAPGLLALSAAEHASVIGPAQALARQGWQLEVVALADSGRLDGDSLQDALDSRPALLALMMANNETGVLFDVAGVAAAIHEAGTVLLVDAVQAVGKLPVDFAASGAHLMSLSAHKIYGPKGAGALIVDKALDIEPLLHGGEQEKGRRAGTENVAAIVGFGKAAELALAELEQRHTHMRELQRHLEQRLREEMPKMVLFGAEAERLPNTTYFAIPGIDGETLIGSLDQAGVAVASGSACGSGDVDPSHVLLAMGVDRTLASAAIRASLGKDTLREEIDIFVDRLKAQVKTLQSFGS</sequence>
<evidence type="ECO:0000256" key="5">
    <source>
        <dbReference type="ARBA" id="ARBA00022898"/>
    </source>
</evidence>
<evidence type="ECO:0000256" key="7">
    <source>
        <dbReference type="ARBA" id="ARBA00023014"/>
    </source>
</evidence>
<dbReference type="SUPFAM" id="SSF53383">
    <property type="entry name" value="PLP-dependent transferases"/>
    <property type="match status" value="1"/>
</dbReference>